<accession>A0A0B5F0Q4</accession>
<protein>
    <submittedName>
        <fullName evidence="1">Uncharacterized protein</fullName>
    </submittedName>
</protein>
<proteinExistence type="predicted"/>
<gene>
    <name evidence="1" type="ORF">SLNWT_7278</name>
</gene>
<evidence type="ECO:0000313" key="2">
    <source>
        <dbReference type="Proteomes" id="UP000031523"/>
    </source>
</evidence>
<dbReference type="EMBL" id="CP010519">
    <property type="protein sequence ID" value="AJE87654.1"/>
    <property type="molecule type" value="Genomic_DNA"/>
</dbReference>
<name>A0A0B5F0Q4_STRA4</name>
<organism evidence="1 2">
    <name type="scientific">Streptomyces albus (strain ATCC 21838 / DSM 41398 / FERM P-419 / JCM 4703 / NBRC 107858)</name>
    <dbReference type="NCBI Taxonomy" id="1081613"/>
    <lineage>
        <taxon>Bacteria</taxon>
        <taxon>Bacillati</taxon>
        <taxon>Actinomycetota</taxon>
        <taxon>Actinomycetes</taxon>
        <taxon>Kitasatosporales</taxon>
        <taxon>Streptomycetaceae</taxon>
        <taxon>Streptomyces</taxon>
    </lineage>
</organism>
<dbReference type="AlphaFoldDB" id="A0A0B5F0Q4"/>
<evidence type="ECO:0000313" key="1">
    <source>
        <dbReference type="EMBL" id="AJE87654.1"/>
    </source>
</evidence>
<dbReference type="Proteomes" id="UP000031523">
    <property type="component" value="Chromosome"/>
</dbReference>
<sequence>MRVSPWNPSARVAVSDRWTRHGSRMSRAFEDFFPTVRRFSRRRWQEKKSGPPA</sequence>
<keyword evidence="2" id="KW-1185">Reference proteome</keyword>
<dbReference type="KEGG" id="sals:SLNWT_7278"/>
<reference evidence="1 2" key="1">
    <citation type="submission" date="2015-01" db="EMBL/GenBank/DDBJ databases">
        <title>Enhanced salinomycin production by adjusting the supply of polyketide extender units in Streptomyce albus DSM 41398.</title>
        <authorList>
            <person name="Lu C."/>
        </authorList>
    </citation>
    <scope>NUCLEOTIDE SEQUENCE [LARGE SCALE GENOMIC DNA]</scope>
    <source>
        <strain evidence="2">ATCC 21838 / DSM 41398 / FERM P-419 / JCM 4703 / NBRC 107858</strain>
    </source>
</reference>